<sequence length="257" mass="30000">METEALEKGLSLTTEQELETMAPVPNSVGQNHWGNLPPFKLEINHPFAPVYDESCLAKQLSGLQFAIKQILIGASCMRKQLTCMYRRLRRDGQNIVDKPHPSKIPHKIKETLPIPFMTLMKRKWKLYTMIISFHSNTPTNPIEKPRCAKKKQLVDYCSLTKEFIPFILLDIWYFPKYNHLRSIRDRNLQFADVGFTHTDTRYSSELFDREKERALQAPTARAPVYRLDTPLHKKTRTKETELVRYLGIKSVRLQEAL</sequence>
<organism evidence="1 2">
    <name type="scientific">Aromia moschata</name>
    <dbReference type="NCBI Taxonomy" id="1265417"/>
    <lineage>
        <taxon>Eukaryota</taxon>
        <taxon>Metazoa</taxon>
        <taxon>Ecdysozoa</taxon>
        <taxon>Arthropoda</taxon>
        <taxon>Hexapoda</taxon>
        <taxon>Insecta</taxon>
        <taxon>Pterygota</taxon>
        <taxon>Neoptera</taxon>
        <taxon>Endopterygota</taxon>
        <taxon>Coleoptera</taxon>
        <taxon>Polyphaga</taxon>
        <taxon>Cucujiformia</taxon>
        <taxon>Chrysomeloidea</taxon>
        <taxon>Cerambycidae</taxon>
        <taxon>Cerambycinae</taxon>
        <taxon>Callichromatini</taxon>
        <taxon>Aromia</taxon>
    </lineage>
</organism>
<protein>
    <submittedName>
        <fullName evidence="1">Uncharacterized protein</fullName>
    </submittedName>
</protein>
<evidence type="ECO:0000313" key="1">
    <source>
        <dbReference type="EMBL" id="KAJ8961471.1"/>
    </source>
</evidence>
<proteinExistence type="predicted"/>
<evidence type="ECO:0000313" key="2">
    <source>
        <dbReference type="Proteomes" id="UP001162162"/>
    </source>
</evidence>
<reference evidence="1" key="1">
    <citation type="journal article" date="2023" name="Insect Mol. Biol.">
        <title>Genome sequencing provides insights into the evolution of gene families encoding plant cell wall-degrading enzymes in longhorned beetles.</title>
        <authorList>
            <person name="Shin N.R."/>
            <person name="Okamura Y."/>
            <person name="Kirsch R."/>
            <person name="Pauchet Y."/>
        </authorList>
    </citation>
    <scope>NUCLEOTIDE SEQUENCE</scope>
    <source>
        <strain evidence="1">AMC_N1</strain>
    </source>
</reference>
<accession>A0AAV8ZE65</accession>
<keyword evidence="2" id="KW-1185">Reference proteome</keyword>
<dbReference type="Proteomes" id="UP001162162">
    <property type="component" value="Unassembled WGS sequence"/>
</dbReference>
<gene>
    <name evidence="1" type="ORF">NQ318_014719</name>
</gene>
<name>A0AAV8ZE65_9CUCU</name>
<dbReference type="EMBL" id="JAPWTK010000005">
    <property type="protein sequence ID" value="KAJ8961471.1"/>
    <property type="molecule type" value="Genomic_DNA"/>
</dbReference>
<comment type="caution">
    <text evidence="1">The sequence shown here is derived from an EMBL/GenBank/DDBJ whole genome shotgun (WGS) entry which is preliminary data.</text>
</comment>
<dbReference type="AlphaFoldDB" id="A0AAV8ZE65"/>